<dbReference type="PROSITE" id="PS50102">
    <property type="entry name" value="RRM"/>
    <property type="match status" value="1"/>
</dbReference>
<feature type="compositionally biased region" description="Low complexity" evidence="7">
    <location>
        <begin position="473"/>
        <end position="499"/>
    </location>
</feature>
<accession>A0A165R2E6</accession>
<evidence type="ECO:0000256" key="3">
    <source>
        <dbReference type="ARBA" id="ARBA00022884"/>
    </source>
</evidence>
<feature type="domain" description="G-patch" evidence="9">
    <location>
        <begin position="511"/>
        <end position="557"/>
    </location>
</feature>
<dbReference type="InterPro" id="IPR003954">
    <property type="entry name" value="RRM_euk-type"/>
</dbReference>
<feature type="region of interest" description="Disordered" evidence="7">
    <location>
        <begin position="330"/>
        <end position="516"/>
    </location>
</feature>
<feature type="compositionally biased region" description="Basic and acidic residues" evidence="7">
    <location>
        <begin position="500"/>
        <end position="510"/>
    </location>
</feature>
<dbReference type="GO" id="GO:0071011">
    <property type="term" value="C:precatalytic spliceosome"/>
    <property type="evidence" value="ECO:0007669"/>
    <property type="project" value="TreeGrafter"/>
</dbReference>
<keyword evidence="11" id="KW-1185">Reference proteome</keyword>
<evidence type="ECO:0000256" key="1">
    <source>
        <dbReference type="ARBA" id="ARBA00004123"/>
    </source>
</evidence>
<feature type="region of interest" description="Disordered" evidence="7">
    <location>
        <begin position="545"/>
        <end position="568"/>
    </location>
</feature>
<sequence length="691" mass="72769">MSSRAGGLYGGIQFSSSKAFSSSATPQDAQNPTNARASDKVVAPTASSNEQVPPTTSAPDATSSTNAATDGSASVKATAGWSASLAFAPVRRGPTQKAKTTAPRLPVGAAVAATQAAATASSSAVISSTAVVFAPPSLVEQPKKEETPPTNQPQTQGWGKKVKPPSMVLDEDVNGFKAQRGERRGGGGGGGKKKGRKNKNAPVVAVWDPSEAYDPMRPNDYNEYKNYKRREHEERQEQIIAKRRRAEERKRMRRSSSYSDSYGSGSGDERPRKAGRFDEPYNDYDRPRGLGSTAPSNPPSAPIDVSLTGDEAYQRRLAMSMGIRSTAPAAPVPAFSPPPATFTTPDVASAHTASNTPSVTTPPVIQPLSNPPTSRTTPAFDATNDDVDIPGLSIPSGISPPPASARSMIKTGEEAFLRRAAMSQMGAQSGPPPEVEQPSLAYNPFAPPTSVPPPPAPVPSALSEDKVRSSREAAAAIAAKLRALAPPAGSPEPSASASPKAEDAPQKRPDPQGFAARLMAKWGHKEGQGLGADGSGIVHALTVEQVAGSKGKGKSKESGKSSGAGSKMGKIVNINEDAKTREDRERFGEPSRVVVLTNMVGPEDVEDEDLSDDIGGECSKNGTVERVIVHPVHPPPEDPDEAVRIFVLFAGPAGAWKTVRELDGRYFGGRQVRARYFPEARFNLFDFDSPL</sequence>
<feature type="domain" description="RRM" evidence="8">
    <location>
        <begin position="592"/>
        <end position="679"/>
    </location>
</feature>
<dbReference type="STRING" id="1314783.A0A165R2E6"/>
<evidence type="ECO:0000259" key="8">
    <source>
        <dbReference type="PROSITE" id="PS50102"/>
    </source>
</evidence>
<feature type="compositionally biased region" description="Low complexity" evidence="7">
    <location>
        <begin position="53"/>
        <end position="74"/>
    </location>
</feature>
<feature type="region of interest" description="Disordered" evidence="7">
    <location>
        <begin position="137"/>
        <end position="307"/>
    </location>
</feature>
<dbReference type="PROSITE" id="PS50174">
    <property type="entry name" value="G_PATCH"/>
    <property type="match status" value="1"/>
</dbReference>
<dbReference type="GO" id="GO:0003723">
    <property type="term" value="F:RNA binding"/>
    <property type="evidence" value="ECO:0007669"/>
    <property type="project" value="UniProtKB-UniRule"/>
</dbReference>
<evidence type="ECO:0000313" key="11">
    <source>
        <dbReference type="Proteomes" id="UP000076727"/>
    </source>
</evidence>
<reference evidence="10 11" key="1">
    <citation type="journal article" date="2016" name="Mol. Biol. Evol.">
        <title>Comparative Genomics of Early-Diverging Mushroom-Forming Fungi Provides Insights into the Origins of Lignocellulose Decay Capabilities.</title>
        <authorList>
            <person name="Nagy L.G."/>
            <person name="Riley R."/>
            <person name="Tritt A."/>
            <person name="Adam C."/>
            <person name="Daum C."/>
            <person name="Floudas D."/>
            <person name="Sun H."/>
            <person name="Yadav J.S."/>
            <person name="Pangilinan J."/>
            <person name="Larsson K.H."/>
            <person name="Matsuura K."/>
            <person name="Barry K."/>
            <person name="Labutti K."/>
            <person name="Kuo R."/>
            <person name="Ohm R.A."/>
            <person name="Bhattacharya S.S."/>
            <person name="Shirouzu T."/>
            <person name="Yoshinaga Y."/>
            <person name="Martin F.M."/>
            <person name="Grigoriev I.V."/>
            <person name="Hibbett D.S."/>
        </authorList>
    </citation>
    <scope>NUCLEOTIDE SEQUENCE [LARGE SCALE GENOMIC DNA]</scope>
    <source>
        <strain evidence="10 11">L-15889</strain>
    </source>
</reference>
<evidence type="ECO:0000259" key="9">
    <source>
        <dbReference type="PROSITE" id="PS50174"/>
    </source>
</evidence>
<evidence type="ECO:0000256" key="2">
    <source>
        <dbReference type="ARBA" id="ARBA00022664"/>
    </source>
</evidence>
<feature type="compositionally biased region" description="Pro residues" evidence="7">
    <location>
        <begin position="330"/>
        <end position="340"/>
    </location>
</feature>
<keyword evidence="5" id="KW-0539">Nucleus</keyword>
<organism evidence="10 11">
    <name type="scientific">Daedalea quercina L-15889</name>
    <dbReference type="NCBI Taxonomy" id="1314783"/>
    <lineage>
        <taxon>Eukaryota</taxon>
        <taxon>Fungi</taxon>
        <taxon>Dikarya</taxon>
        <taxon>Basidiomycota</taxon>
        <taxon>Agaricomycotina</taxon>
        <taxon>Agaricomycetes</taxon>
        <taxon>Polyporales</taxon>
        <taxon>Fomitopsis</taxon>
    </lineage>
</organism>
<evidence type="ECO:0008006" key="12">
    <source>
        <dbReference type="Google" id="ProtNLM"/>
    </source>
</evidence>
<dbReference type="InterPro" id="IPR035979">
    <property type="entry name" value="RBD_domain_sf"/>
</dbReference>
<dbReference type="PANTHER" id="PTHR13288">
    <property type="entry name" value="SPLICING FACTOR 45 SPF45"/>
    <property type="match status" value="1"/>
</dbReference>
<dbReference type="FunFam" id="3.30.70.330:FF:000382">
    <property type="entry name" value="G-patch domain-containing protein"/>
    <property type="match status" value="1"/>
</dbReference>
<evidence type="ECO:0000256" key="7">
    <source>
        <dbReference type="SAM" id="MobiDB-lite"/>
    </source>
</evidence>
<feature type="compositionally biased region" description="Polar residues" evidence="7">
    <location>
        <begin position="25"/>
        <end position="36"/>
    </location>
</feature>
<dbReference type="GO" id="GO:0045292">
    <property type="term" value="P:mRNA cis splicing, via spliceosome"/>
    <property type="evidence" value="ECO:0007669"/>
    <property type="project" value="InterPro"/>
</dbReference>
<proteinExistence type="predicted"/>
<dbReference type="Proteomes" id="UP000076727">
    <property type="component" value="Unassembled WGS sequence"/>
</dbReference>
<feature type="compositionally biased region" description="Polar residues" evidence="7">
    <location>
        <begin position="148"/>
        <end position="157"/>
    </location>
</feature>
<comment type="subcellular location">
    <subcellularLocation>
        <location evidence="1">Nucleus</location>
    </subcellularLocation>
</comment>
<feature type="compositionally biased region" description="Basic and acidic residues" evidence="7">
    <location>
        <begin position="220"/>
        <end position="237"/>
    </location>
</feature>
<dbReference type="InterPro" id="IPR000467">
    <property type="entry name" value="G_patch_dom"/>
</dbReference>
<dbReference type="EMBL" id="KV429053">
    <property type="protein sequence ID" value="KZT70208.1"/>
    <property type="molecule type" value="Genomic_DNA"/>
</dbReference>
<dbReference type="AlphaFoldDB" id="A0A165R2E6"/>
<dbReference type="Gene3D" id="3.30.70.330">
    <property type="match status" value="1"/>
</dbReference>
<feature type="compositionally biased region" description="Polar residues" evidence="7">
    <location>
        <begin position="351"/>
        <end position="377"/>
    </location>
</feature>
<dbReference type="InterPro" id="IPR012677">
    <property type="entry name" value="Nucleotide-bd_a/b_plait_sf"/>
</dbReference>
<dbReference type="Pfam" id="PF01585">
    <property type="entry name" value="G-patch"/>
    <property type="match status" value="1"/>
</dbReference>
<evidence type="ECO:0000313" key="10">
    <source>
        <dbReference type="EMBL" id="KZT70208.1"/>
    </source>
</evidence>
<feature type="compositionally biased region" description="Basic and acidic residues" evidence="7">
    <location>
        <begin position="267"/>
        <end position="288"/>
    </location>
</feature>
<dbReference type="InterPro" id="IPR040052">
    <property type="entry name" value="RBM17"/>
</dbReference>
<protein>
    <recommendedName>
        <fullName evidence="12">G-patch domain-containing protein</fullName>
    </recommendedName>
</protein>
<dbReference type="SUPFAM" id="SSF54928">
    <property type="entry name" value="RNA-binding domain, RBD"/>
    <property type="match status" value="1"/>
</dbReference>
<name>A0A165R2E6_9APHY</name>
<gene>
    <name evidence="10" type="ORF">DAEQUDRAFT_689817</name>
</gene>
<evidence type="ECO:0000256" key="4">
    <source>
        <dbReference type="ARBA" id="ARBA00023187"/>
    </source>
</evidence>
<feature type="compositionally biased region" description="Pro residues" evidence="7">
    <location>
        <begin position="445"/>
        <end position="458"/>
    </location>
</feature>
<keyword evidence="3 6" id="KW-0694">RNA-binding</keyword>
<dbReference type="CDD" id="cd12374">
    <property type="entry name" value="RRM_UHM_SPF45_PUF60"/>
    <property type="match status" value="1"/>
</dbReference>
<dbReference type="OrthoDB" id="5411533at2759"/>
<dbReference type="SMART" id="SM00443">
    <property type="entry name" value="G_patch"/>
    <property type="match status" value="1"/>
</dbReference>
<keyword evidence="4" id="KW-0508">mRNA splicing</keyword>
<evidence type="ECO:0000256" key="6">
    <source>
        <dbReference type="PROSITE-ProRule" id="PRU00176"/>
    </source>
</evidence>
<keyword evidence="2" id="KW-0507">mRNA processing</keyword>
<dbReference type="SMART" id="SM00361">
    <property type="entry name" value="RRM_1"/>
    <property type="match status" value="1"/>
</dbReference>
<dbReference type="PANTHER" id="PTHR13288:SF8">
    <property type="entry name" value="SPLICING FACTOR 45"/>
    <property type="match status" value="1"/>
</dbReference>
<feature type="region of interest" description="Disordered" evidence="7">
    <location>
        <begin position="17"/>
        <end position="75"/>
    </location>
</feature>
<dbReference type="InterPro" id="IPR000504">
    <property type="entry name" value="RRM_dom"/>
</dbReference>
<evidence type="ECO:0000256" key="5">
    <source>
        <dbReference type="ARBA" id="ARBA00023242"/>
    </source>
</evidence>